<accession>W8BR45</accession>
<reference evidence="1" key="2">
    <citation type="journal article" date="2014" name="BMC Genomics">
        <title>A genomic perspective to assessing quality of mass-reared SIT flies used in Mediterranean fruit fly (Ceratitis capitata) eradication in California.</title>
        <authorList>
            <person name="Calla B."/>
            <person name="Hall B."/>
            <person name="Hou S."/>
            <person name="Geib S.M."/>
        </authorList>
    </citation>
    <scope>NUCLEOTIDE SEQUENCE</scope>
</reference>
<feature type="non-terminal residue" evidence="1">
    <location>
        <position position="1"/>
    </location>
</feature>
<protein>
    <submittedName>
        <fullName evidence="1">Uncharacterized protein</fullName>
    </submittedName>
</protein>
<organism evidence="1">
    <name type="scientific">Ceratitis capitata</name>
    <name type="common">Mediterranean fruit fly</name>
    <name type="synonym">Tephritis capitata</name>
    <dbReference type="NCBI Taxonomy" id="7213"/>
    <lineage>
        <taxon>Eukaryota</taxon>
        <taxon>Metazoa</taxon>
        <taxon>Ecdysozoa</taxon>
        <taxon>Arthropoda</taxon>
        <taxon>Hexapoda</taxon>
        <taxon>Insecta</taxon>
        <taxon>Pterygota</taxon>
        <taxon>Neoptera</taxon>
        <taxon>Endopterygota</taxon>
        <taxon>Diptera</taxon>
        <taxon>Brachycera</taxon>
        <taxon>Muscomorpha</taxon>
        <taxon>Tephritoidea</taxon>
        <taxon>Tephritidae</taxon>
        <taxon>Ceratitis</taxon>
        <taxon>Ceratitis</taxon>
    </lineage>
</organism>
<sequence length="122" mass="13162">SSSSSNNNSTSNCKCMQNNYDQHCNCGHRSCNNNNSNKSSGSGSSTGSCKTSDKFNCKNCATAATIPTSIAASVGNFHSAINVSQNNQQRDHSSWPSSDGNYLELPRLWRRQVLLPLSEALK</sequence>
<name>W8BR45_CERCA</name>
<dbReference type="EMBL" id="GAMC01007257">
    <property type="protein sequence ID" value="JAB99298.1"/>
    <property type="molecule type" value="mRNA"/>
</dbReference>
<evidence type="ECO:0000313" key="1">
    <source>
        <dbReference type="EMBL" id="JAB99298.1"/>
    </source>
</evidence>
<dbReference type="AlphaFoldDB" id="W8BR45"/>
<reference evidence="1" key="1">
    <citation type="submission" date="2013-07" db="EMBL/GenBank/DDBJ databases">
        <authorList>
            <person name="Geib S."/>
        </authorList>
    </citation>
    <scope>NUCLEOTIDE SEQUENCE</scope>
</reference>
<proteinExistence type="evidence at transcript level"/>